<proteinExistence type="predicted"/>
<accession>A0A2H4PJ09</accession>
<dbReference type="EMBL" id="MG324354">
    <property type="protein sequence ID" value="ATW62967.1"/>
    <property type="molecule type" value="Genomic_DNA"/>
</dbReference>
<keyword evidence="2" id="KW-1185">Reference proteome</keyword>
<organism evidence="1 2">
    <name type="scientific">Corynebacterium phage phi674</name>
    <dbReference type="NCBI Taxonomy" id="2052822"/>
    <lineage>
        <taxon>Viruses</taxon>
        <taxon>Duplodnaviria</taxon>
        <taxon>Heunggongvirae</taxon>
        <taxon>Uroviricota</taxon>
        <taxon>Caudoviricetes</taxon>
        <taxon>Ikedavirus</taxon>
        <taxon>Ikedavirus phi674</taxon>
    </lineage>
</organism>
<reference evidence="2" key="1">
    <citation type="submission" date="2017-10" db="EMBL/GenBank/DDBJ databases">
        <title>Complete nucleotide sequences and annotations of phi673 and phi674, two new lytic phages of Corynebacterium glutamicum ATCC 13032.</title>
        <authorList>
            <person name="Yomantas Y.A.V."/>
            <person name="Abalakina E.G."/>
            <person name="Lobanova J.S."/>
            <person name="Mamontov V.T.A."/>
            <person name="Stoynova N.V."/>
            <person name="Mashko S.V."/>
        </authorList>
    </citation>
    <scope>NUCLEOTIDE SEQUENCE [LARGE SCALE GENOMIC DNA]</scope>
</reference>
<sequence>MTNEHKNHLPPLQMTVEQAATVLHYVTRRTFISEFLGTLEGKASSDFEREAVAHMRDQELFIMGILREYITDKYDIETLPRVVDLIDRETVPESAILTMIATGDIELTNLELWHSATQIRSTMDNINGKGHFL</sequence>
<dbReference type="OrthoDB" id="31282at10239"/>
<evidence type="ECO:0000313" key="2">
    <source>
        <dbReference type="Proteomes" id="UP000241216"/>
    </source>
</evidence>
<evidence type="ECO:0000313" key="1">
    <source>
        <dbReference type="EMBL" id="ATW62967.1"/>
    </source>
</evidence>
<dbReference type="Proteomes" id="UP000241216">
    <property type="component" value="Segment"/>
</dbReference>
<protein>
    <submittedName>
        <fullName evidence="1">Uncharacterized protein</fullName>
    </submittedName>
</protein>
<name>A0A2H4PJ09_9CAUD</name>
<gene>
    <name evidence="1" type="ORF">phi674_gp49</name>
</gene>